<organism evidence="1 2">
    <name type="scientific">Endomicrobium trichonymphae</name>
    <dbReference type="NCBI Taxonomy" id="1408204"/>
    <lineage>
        <taxon>Bacteria</taxon>
        <taxon>Pseudomonadati</taxon>
        <taxon>Elusimicrobiota</taxon>
        <taxon>Endomicrobiia</taxon>
        <taxon>Endomicrobiales</taxon>
        <taxon>Endomicrobiaceae</taxon>
        <taxon>Candidatus Endomicrobiellum</taxon>
    </lineage>
</organism>
<dbReference type="PATRIC" id="fig|471821.5.peg.4"/>
<accession>B1GZ03</accession>
<dbReference type="InterPro" id="IPR038454">
    <property type="entry name" value="DnaA_N_sf"/>
</dbReference>
<proteinExistence type="predicted"/>
<dbReference type="RefSeq" id="WP_015423014.1">
    <property type="nucleotide sequence ID" value="NC_020419.1"/>
</dbReference>
<dbReference type="AlphaFoldDB" id="B1GZ03"/>
<dbReference type="KEGG" id="rsd:TGRD_002"/>
<dbReference type="HOGENOM" id="CLU_657121_0_0_0"/>
<reference evidence="2" key="1">
    <citation type="journal article" date="2008" name="Proc. Natl. Acad. Sci. U.S.A.">
        <title>Complete genome of the uncultured termite group 1 bacteria in a single host protist cell.</title>
        <authorList>
            <person name="Hongoh Y."/>
            <person name="Sharma V.K."/>
            <person name="Prakash T."/>
            <person name="Noda S."/>
            <person name="Taylor T.D."/>
            <person name="Kudo T."/>
            <person name="Sakaki Y."/>
            <person name="Toyoda A."/>
            <person name="Hattori M."/>
            <person name="Ohkuma M."/>
        </authorList>
    </citation>
    <scope>NUCLEOTIDE SEQUENCE [LARGE SCALE GENOMIC DNA]</scope>
    <source>
        <strain evidence="2">Rs-D17 genomovar Ri2008</strain>
    </source>
</reference>
<dbReference type="Gene3D" id="3.30.300.180">
    <property type="match status" value="1"/>
</dbReference>
<dbReference type="EMBL" id="AP009510">
    <property type="protein sequence ID" value="BAG13485.1"/>
    <property type="molecule type" value="Genomic_DNA"/>
</dbReference>
<gene>
    <name evidence="1" type="ordered locus">TGRD_002</name>
</gene>
<evidence type="ECO:0000313" key="1">
    <source>
        <dbReference type="EMBL" id="BAG13485.1"/>
    </source>
</evidence>
<evidence type="ECO:0000313" key="2">
    <source>
        <dbReference type="Proteomes" id="UP000001691"/>
    </source>
</evidence>
<sequence length="418" mass="48409">MWNEIITELKEKIPTEWLEPIKEESFKDDILTLAVPDTYYAQKYETDYKSLIQNILKAKTGKAVGLQFQIVASKLLAEPVIKDEKPKTQLMKKTKFNGKPYFKNSAELALVARDAIQVKNIDTQNAELTSMPSKYGIKDVVSFCLFNSKMFTYPNDKRKKVKVSMDVRFSNGTLKTFDLYRGQITFNDVGRGQLTTTHAKIFLAIIHIWQEQGCKFADNKGFYAVVDISMRELAKRLGYQKLSGADVKRLTVLTNDLVDFPMILSDGYTAYTFTFLFDVVTRTFKKSRSNRTMLRLTINPFISKQFYDRKVFLRNPQCYKIKNPTAIKFLLCYDKRIVKGNGLKLNISEVANDLEILTEQKSIVAEHLGNAFQELNGYELNDRYRLYVELVKEEREWIVVAERILKEKTTIIKSELQN</sequence>
<dbReference type="STRING" id="471821.TGRD_002"/>
<dbReference type="Proteomes" id="UP000001691">
    <property type="component" value="Chromosome"/>
</dbReference>
<keyword evidence="2" id="KW-1185">Reference proteome</keyword>
<name>B1GZ03_ENDTX</name>
<protein>
    <submittedName>
        <fullName evidence="1">DnaA-domain protein</fullName>
    </submittedName>
</protein>